<keyword evidence="1" id="KW-0472">Membrane</keyword>
<comment type="caution">
    <text evidence="2">The sequence shown here is derived from an EMBL/GenBank/DDBJ whole genome shotgun (WGS) entry which is preliminary data.</text>
</comment>
<reference evidence="2 3" key="1">
    <citation type="submission" date="2020-10" db="EMBL/GenBank/DDBJ databases">
        <title>Ca. Dormibacterota MAGs.</title>
        <authorList>
            <person name="Montgomery K."/>
        </authorList>
    </citation>
    <scope>NUCLEOTIDE SEQUENCE [LARGE SCALE GENOMIC DNA]</scope>
    <source>
        <strain evidence="2">Mitchell_Peninsula_5</strain>
    </source>
</reference>
<proteinExistence type="predicted"/>
<evidence type="ECO:0000313" key="3">
    <source>
        <dbReference type="Proteomes" id="UP000614410"/>
    </source>
</evidence>
<organism evidence="2 3">
    <name type="scientific">Candidatus Amunia macphersoniae</name>
    <dbReference type="NCBI Taxonomy" id="3127014"/>
    <lineage>
        <taxon>Bacteria</taxon>
        <taxon>Bacillati</taxon>
        <taxon>Candidatus Dormiibacterota</taxon>
        <taxon>Candidatus Dormibacteria</taxon>
        <taxon>Candidatus Aeolococcales</taxon>
        <taxon>Candidatus Aeolococcaceae</taxon>
        <taxon>Candidatus Amunia</taxon>
    </lineage>
</organism>
<sequence>MADDGSVGRPRAVAELLFVHRLRPLPRAGVAGAIAATCCLLGGYGLEVQTHFAAARGGGRLSTFLAHGSTAATAWAGWAAALFFLLALFRVRGGPPEPPAGRAPVEKLTIAQLRAGLVREYTVARAGLTVLTLVAVVDAARAGRYLLAALGGDSIARGSLVATVVEAVGLAVAAVVLALWALGFRSQLVRIGALDR</sequence>
<name>A0A934NF86_9BACT</name>
<dbReference type="EMBL" id="JAEKNN010000048">
    <property type="protein sequence ID" value="MBJ7609608.1"/>
    <property type="molecule type" value="Genomic_DNA"/>
</dbReference>
<dbReference type="Proteomes" id="UP000614410">
    <property type="component" value="Unassembled WGS sequence"/>
</dbReference>
<protein>
    <submittedName>
        <fullName evidence="2">Uncharacterized protein</fullName>
    </submittedName>
</protein>
<feature type="transmembrane region" description="Helical" evidence="1">
    <location>
        <begin position="160"/>
        <end position="182"/>
    </location>
</feature>
<feature type="transmembrane region" description="Helical" evidence="1">
    <location>
        <begin position="28"/>
        <end position="46"/>
    </location>
</feature>
<dbReference type="AlphaFoldDB" id="A0A934NF86"/>
<feature type="transmembrane region" description="Helical" evidence="1">
    <location>
        <begin position="122"/>
        <end position="140"/>
    </location>
</feature>
<evidence type="ECO:0000256" key="1">
    <source>
        <dbReference type="SAM" id="Phobius"/>
    </source>
</evidence>
<evidence type="ECO:0000313" key="2">
    <source>
        <dbReference type="EMBL" id="MBJ7609608.1"/>
    </source>
</evidence>
<gene>
    <name evidence="2" type="ORF">JF887_09320</name>
</gene>
<keyword evidence="1" id="KW-1133">Transmembrane helix</keyword>
<feature type="transmembrane region" description="Helical" evidence="1">
    <location>
        <begin position="66"/>
        <end position="89"/>
    </location>
</feature>
<accession>A0A934NF86</accession>
<keyword evidence="1" id="KW-0812">Transmembrane</keyword>